<dbReference type="PANTHER" id="PTHR34138">
    <property type="entry name" value="CELL SHAPE-DETERMINING PROTEIN MREC"/>
    <property type="match status" value="1"/>
</dbReference>
<proteinExistence type="inferred from homology"/>
<dbReference type="InterPro" id="IPR042177">
    <property type="entry name" value="Cell/Rod_1"/>
</dbReference>
<reference evidence="6 7" key="1">
    <citation type="journal article" date="2018" name="Microbiome">
        <title>Fine metagenomic profile of the Mediterranean stratified and mixed water columns revealed by assembly and recruitment.</title>
        <authorList>
            <person name="Haro-Moreno J.M."/>
            <person name="Lopez-Perez M."/>
            <person name="De La Torre J.R."/>
            <person name="Picazo A."/>
            <person name="Camacho A."/>
            <person name="Rodriguez-Valera F."/>
        </authorList>
    </citation>
    <scope>NUCLEOTIDE SEQUENCE [LARGE SCALE GENOMIC DNA]</scope>
    <source>
        <strain evidence="6">MED-G84</strain>
    </source>
</reference>
<comment type="similarity">
    <text evidence="1">Belongs to the MreC family.</text>
</comment>
<feature type="domain" description="Rod shape-determining protein MreC beta-barrel core" evidence="5">
    <location>
        <begin position="137"/>
        <end position="253"/>
    </location>
</feature>
<gene>
    <name evidence="6" type="ORF">DBW98_00475</name>
</gene>
<dbReference type="Gene3D" id="2.40.10.340">
    <property type="entry name" value="Rod shape-determining protein MreC, domain 1"/>
    <property type="match status" value="1"/>
</dbReference>
<dbReference type="PANTHER" id="PTHR34138:SF1">
    <property type="entry name" value="CELL SHAPE-DETERMINING PROTEIN MREC"/>
    <property type="match status" value="1"/>
</dbReference>
<dbReference type="AlphaFoldDB" id="A0A368BRS6"/>
<dbReference type="GO" id="GO:0008360">
    <property type="term" value="P:regulation of cell shape"/>
    <property type="evidence" value="ECO:0007669"/>
    <property type="project" value="UniProtKB-KW"/>
</dbReference>
<evidence type="ECO:0000313" key="6">
    <source>
        <dbReference type="EMBL" id="RCL39522.1"/>
    </source>
</evidence>
<accession>A0A368BRS6</accession>
<evidence type="ECO:0000256" key="4">
    <source>
        <dbReference type="ARBA" id="ARBA00032089"/>
    </source>
</evidence>
<dbReference type="EMBL" id="QOPC01000002">
    <property type="protein sequence ID" value="RCL39522.1"/>
    <property type="molecule type" value="Genomic_DNA"/>
</dbReference>
<dbReference type="Gene3D" id="2.40.10.350">
    <property type="entry name" value="Rod shape-determining protein MreC, domain 2"/>
    <property type="match status" value="1"/>
</dbReference>
<organism evidence="6 7">
    <name type="scientific">SAR86 cluster bacterium</name>
    <dbReference type="NCBI Taxonomy" id="2030880"/>
    <lineage>
        <taxon>Bacteria</taxon>
        <taxon>Pseudomonadati</taxon>
        <taxon>Pseudomonadota</taxon>
        <taxon>Gammaproteobacteria</taxon>
        <taxon>SAR86 cluster</taxon>
    </lineage>
</organism>
<dbReference type="Pfam" id="PF04085">
    <property type="entry name" value="MreC"/>
    <property type="match status" value="1"/>
</dbReference>
<name>A0A368BRS6_9GAMM</name>
<sequence length="279" mass="31116">MARTTPTYTPIRNYAIGFFLSAFLLFSDINYESFSGLRGTAKAATLYVKLSSNRFLHNIGDIFSSFQESNNLIQENTNLKEEINRIKTQNSLKNIETLQRSKMLDSFKDLVDKFDNNIDIHKIASIDLKNYLCCSSHKIFLQNPQKIQIKENLPVLAGGSFIGQTSKQYLNLIEVILFSDSNHVLPVKSDVFYCNARGMGKPLLISCSPKINIKDLGSKIGDSIYTSGLGGIFIKDTKIGFISDISMDSAGELEVIITLLGNPLKENFYGIIGNLVDET</sequence>
<protein>
    <recommendedName>
        <fullName evidence="2">Cell shape-determining protein MreC</fullName>
    </recommendedName>
    <alternativeName>
        <fullName evidence="4">Cell shape protein MreC</fullName>
    </alternativeName>
</protein>
<evidence type="ECO:0000256" key="1">
    <source>
        <dbReference type="ARBA" id="ARBA00009369"/>
    </source>
</evidence>
<dbReference type="InterPro" id="IPR007221">
    <property type="entry name" value="MreC"/>
</dbReference>
<evidence type="ECO:0000256" key="3">
    <source>
        <dbReference type="ARBA" id="ARBA00022960"/>
    </source>
</evidence>
<dbReference type="InterPro" id="IPR055342">
    <property type="entry name" value="MreC_beta-barrel_core"/>
</dbReference>
<evidence type="ECO:0000256" key="2">
    <source>
        <dbReference type="ARBA" id="ARBA00013855"/>
    </source>
</evidence>
<evidence type="ECO:0000259" key="5">
    <source>
        <dbReference type="Pfam" id="PF04085"/>
    </source>
</evidence>
<dbReference type="InterPro" id="IPR042175">
    <property type="entry name" value="Cell/Rod_MreC_2"/>
</dbReference>
<dbReference type="Proteomes" id="UP000253032">
    <property type="component" value="Unassembled WGS sequence"/>
</dbReference>
<dbReference type="GO" id="GO:0005886">
    <property type="term" value="C:plasma membrane"/>
    <property type="evidence" value="ECO:0007669"/>
    <property type="project" value="TreeGrafter"/>
</dbReference>
<evidence type="ECO:0000313" key="7">
    <source>
        <dbReference type="Proteomes" id="UP000253032"/>
    </source>
</evidence>
<keyword evidence="3" id="KW-0133">Cell shape</keyword>
<comment type="caution">
    <text evidence="6">The sequence shown here is derived from an EMBL/GenBank/DDBJ whole genome shotgun (WGS) entry which is preliminary data.</text>
</comment>